<keyword evidence="1" id="KW-0805">Transcription regulation</keyword>
<comment type="caution">
    <text evidence="5">The sequence shown here is derived from an EMBL/GenBank/DDBJ whole genome shotgun (WGS) entry which is preliminary data.</text>
</comment>
<dbReference type="Gene3D" id="2.60.120.10">
    <property type="entry name" value="Jelly Rolls"/>
    <property type="match status" value="1"/>
</dbReference>
<dbReference type="PANTHER" id="PTHR43280:SF2">
    <property type="entry name" value="HTH-TYPE TRANSCRIPTIONAL REGULATOR EXSA"/>
    <property type="match status" value="1"/>
</dbReference>
<dbReference type="PROSITE" id="PS01124">
    <property type="entry name" value="HTH_ARAC_FAMILY_2"/>
    <property type="match status" value="1"/>
</dbReference>
<dbReference type="Pfam" id="PF02311">
    <property type="entry name" value="AraC_binding"/>
    <property type="match status" value="1"/>
</dbReference>
<dbReference type="InterPro" id="IPR018062">
    <property type="entry name" value="HTH_AraC-typ_CS"/>
</dbReference>
<reference evidence="5 6" key="1">
    <citation type="submission" date="2022-03" db="EMBL/GenBank/DDBJ databases">
        <title>Parabacteroides sp. nov. isolated from swine feces.</title>
        <authorList>
            <person name="Bak J.E."/>
        </authorList>
    </citation>
    <scope>NUCLEOTIDE SEQUENCE [LARGE SCALE GENOMIC DNA]</scope>
    <source>
        <strain evidence="5 6">AGMB00274</strain>
    </source>
</reference>
<dbReference type="PRINTS" id="PR00032">
    <property type="entry name" value="HTHARAC"/>
</dbReference>
<dbReference type="Gene3D" id="1.10.10.60">
    <property type="entry name" value="Homeodomain-like"/>
    <property type="match status" value="2"/>
</dbReference>
<keyword evidence="6" id="KW-1185">Reference proteome</keyword>
<gene>
    <name evidence="5" type="ORF">MUN53_05015</name>
</gene>
<dbReference type="SUPFAM" id="SSF46689">
    <property type="entry name" value="Homeodomain-like"/>
    <property type="match status" value="2"/>
</dbReference>
<dbReference type="SUPFAM" id="SSF51215">
    <property type="entry name" value="Regulatory protein AraC"/>
    <property type="match status" value="1"/>
</dbReference>
<evidence type="ECO:0000313" key="5">
    <source>
        <dbReference type="EMBL" id="MCJ2379975.1"/>
    </source>
</evidence>
<keyword evidence="3" id="KW-0804">Transcription</keyword>
<feature type="domain" description="HTH araC/xylS-type" evidence="4">
    <location>
        <begin position="188"/>
        <end position="286"/>
    </location>
</feature>
<dbReference type="InterPro" id="IPR003313">
    <property type="entry name" value="AraC-bd"/>
</dbReference>
<protein>
    <submittedName>
        <fullName evidence="5">AraC family transcriptional regulator</fullName>
    </submittedName>
</protein>
<sequence>MDQISVEKVIKPVHSSFSAVCYEHTYFEAPLHIHPEYELILIEQGEGYTFVGDMTYKLAAGDFMLIGHDLPHLWLSSHEYYIKGTSLRSASVYSQFKTDIFPAQESAVEEFSSIYRLLSDSQKGLRFSGDGLERIKQQFRELPALSGFSRLLSLYQILQDLSACPYTFLTSAHYINTYEQGKEDPIIQRAHLFMNRNYQENITLEQIAAYAGMNPSALCRYYKKHTGETLFQYLAELRISYATKLLMNKNISIGQIAYDCGYNNLSHFNRQFKAIMGKTPSEYYQQLQKHPGVLGT</sequence>
<proteinExistence type="predicted"/>
<accession>A0ABT0BZ91</accession>
<dbReference type="SMART" id="SM00342">
    <property type="entry name" value="HTH_ARAC"/>
    <property type="match status" value="1"/>
</dbReference>
<evidence type="ECO:0000256" key="2">
    <source>
        <dbReference type="ARBA" id="ARBA00023125"/>
    </source>
</evidence>
<dbReference type="PANTHER" id="PTHR43280">
    <property type="entry name" value="ARAC-FAMILY TRANSCRIPTIONAL REGULATOR"/>
    <property type="match status" value="1"/>
</dbReference>
<dbReference type="InterPro" id="IPR037923">
    <property type="entry name" value="HTH-like"/>
</dbReference>
<evidence type="ECO:0000259" key="4">
    <source>
        <dbReference type="PROSITE" id="PS01124"/>
    </source>
</evidence>
<dbReference type="InterPro" id="IPR020449">
    <property type="entry name" value="Tscrpt_reg_AraC-type_HTH"/>
</dbReference>
<dbReference type="Proteomes" id="UP001165444">
    <property type="component" value="Unassembled WGS sequence"/>
</dbReference>
<name>A0ABT0BZ91_9BACT</name>
<dbReference type="Pfam" id="PF12833">
    <property type="entry name" value="HTH_18"/>
    <property type="match status" value="1"/>
</dbReference>
<dbReference type="InterPro" id="IPR014710">
    <property type="entry name" value="RmlC-like_jellyroll"/>
</dbReference>
<evidence type="ECO:0000313" key="6">
    <source>
        <dbReference type="Proteomes" id="UP001165444"/>
    </source>
</evidence>
<evidence type="ECO:0000256" key="3">
    <source>
        <dbReference type="ARBA" id="ARBA00023163"/>
    </source>
</evidence>
<dbReference type="InterPro" id="IPR009057">
    <property type="entry name" value="Homeodomain-like_sf"/>
</dbReference>
<dbReference type="RefSeq" id="WP_022455530.1">
    <property type="nucleotide sequence ID" value="NZ_JAKZMM010000009.1"/>
</dbReference>
<dbReference type="EMBL" id="JAKZMM010000009">
    <property type="protein sequence ID" value="MCJ2379975.1"/>
    <property type="molecule type" value="Genomic_DNA"/>
</dbReference>
<evidence type="ECO:0000256" key="1">
    <source>
        <dbReference type="ARBA" id="ARBA00023015"/>
    </source>
</evidence>
<dbReference type="InterPro" id="IPR018060">
    <property type="entry name" value="HTH_AraC"/>
</dbReference>
<organism evidence="5 6">
    <name type="scientific">Parabacteroides faecalis</name>
    <dbReference type="NCBI Taxonomy" id="2924040"/>
    <lineage>
        <taxon>Bacteria</taxon>
        <taxon>Pseudomonadati</taxon>
        <taxon>Bacteroidota</taxon>
        <taxon>Bacteroidia</taxon>
        <taxon>Bacteroidales</taxon>
        <taxon>Tannerellaceae</taxon>
        <taxon>Parabacteroides</taxon>
    </lineage>
</organism>
<dbReference type="PROSITE" id="PS00041">
    <property type="entry name" value="HTH_ARAC_FAMILY_1"/>
    <property type="match status" value="1"/>
</dbReference>
<keyword evidence="2" id="KW-0238">DNA-binding</keyword>